<dbReference type="InterPro" id="IPR029063">
    <property type="entry name" value="SAM-dependent_MTases_sf"/>
</dbReference>
<dbReference type="SUPFAM" id="SSF53335">
    <property type="entry name" value="S-adenosyl-L-methionine-dependent methyltransferases"/>
    <property type="match status" value="1"/>
</dbReference>
<evidence type="ECO:0000313" key="3">
    <source>
        <dbReference type="Proteomes" id="UP000231637"/>
    </source>
</evidence>
<name>A0A2K8L921_9PROT</name>
<proteinExistence type="predicted"/>
<feature type="domain" description="Methyltransferase type 11" evidence="1">
    <location>
        <begin position="15"/>
        <end position="102"/>
    </location>
</feature>
<dbReference type="InterPro" id="IPR050508">
    <property type="entry name" value="Methyltransf_Superfamily"/>
</dbReference>
<evidence type="ECO:0000259" key="1">
    <source>
        <dbReference type="Pfam" id="PF08241"/>
    </source>
</evidence>
<evidence type="ECO:0000313" key="2">
    <source>
        <dbReference type="EMBL" id="ATX81424.1"/>
    </source>
</evidence>
<dbReference type="KEGG" id="mfn:Ga0123462_0553"/>
<dbReference type="GO" id="GO:0032259">
    <property type="term" value="P:methylation"/>
    <property type="evidence" value="ECO:0007669"/>
    <property type="project" value="UniProtKB-KW"/>
</dbReference>
<protein>
    <submittedName>
        <fullName evidence="2">Methyltransferase domain-containing protein</fullName>
    </submittedName>
</protein>
<dbReference type="EMBL" id="CP018800">
    <property type="protein sequence ID" value="ATX81424.1"/>
    <property type="molecule type" value="Genomic_DNA"/>
</dbReference>
<sequence>MLYPRLASCLNDRVLDFGCGIGDFLVFRQGTTGVDINPHNVEYCRSLGLAAEVIENGVIPFADHSFDSLIMDNVLEHIPEPEVNAVLNEVLRVLRPGGRLLIGVPGPKGYESDPDHCCFYSEPDLVALFQGVNCRLLELFHMPVNITWLESRISQYCVYALFESPPL</sequence>
<keyword evidence="2" id="KW-0808">Transferase</keyword>
<accession>A0A2K8L921</accession>
<reference evidence="2 3" key="1">
    <citation type="submission" date="2016-12" db="EMBL/GenBank/DDBJ databases">
        <title>Isolation and genomic insights into novel planktonic Zetaproteobacteria from stratified waters of the Chesapeake Bay.</title>
        <authorList>
            <person name="McAllister S.M."/>
            <person name="Kato S."/>
            <person name="Chan C.S."/>
            <person name="Chiu B.K."/>
            <person name="Field E.K."/>
        </authorList>
    </citation>
    <scope>NUCLEOTIDE SEQUENCE [LARGE SCALE GENOMIC DNA]</scope>
    <source>
        <strain evidence="2 3">CP-8</strain>
    </source>
</reference>
<dbReference type="CDD" id="cd02440">
    <property type="entry name" value="AdoMet_MTases"/>
    <property type="match status" value="1"/>
</dbReference>
<dbReference type="GO" id="GO:0008757">
    <property type="term" value="F:S-adenosylmethionine-dependent methyltransferase activity"/>
    <property type="evidence" value="ECO:0007669"/>
    <property type="project" value="InterPro"/>
</dbReference>
<dbReference type="PANTHER" id="PTHR42912:SF93">
    <property type="entry name" value="N6-ADENOSINE-METHYLTRANSFERASE TMT1A"/>
    <property type="match status" value="1"/>
</dbReference>
<dbReference type="Pfam" id="PF08241">
    <property type="entry name" value="Methyltransf_11"/>
    <property type="match status" value="1"/>
</dbReference>
<dbReference type="InterPro" id="IPR013216">
    <property type="entry name" value="Methyltransf_11"/>
</dbReference>
<dbReference type="AlphaFoldDB" id="A0A2K8L921"/>
<dbReference type="Gene3D" id="3.40.50.150">
    <property type="entry name" value="Vaccinia Virus protein VP39"/>
    <property type="match status" value="1"/>
</dbReference>
<keyword evidence="3" id="KW-1185">Reference proteome</keyword>
<organism evidence="2 3">
    <name type="scientific">Mariprofundus ferrinatatus</name>
    <dbReference type="NCBI Taxonomy" id="1921087"/>
    <lineage>
        <taxon>Bacteria</taxon>
        <taxon>Pseudomonadati</taxon>
        <taxon>Pseudomonadota</taxon>
        <taxon>Candidatius Mariprofundia</taxon>
        <taxon>Mariprofundales</taxon>
        <taxon>Mariprofundaceae</taxon>
        <taxon>Mariprofundus</taxon>
    </lineage>
</organism>
<dbReference type="Proteomes" id="UP000231637">
    <property type="component" value="Chromosome"/>
</dbReference>
<keyword evidence="2" id="KW-0489">Methyltransferase</keyword>
<dbReference type="PANTHER" id="PTHR42912">
    <property type="entry name" value="METHYLTRANSFERASE"/>
    <property type="match status" value="1"/>
</dbReference>
<gene>
    <name evidence="2" type="ORF">Ga0123462_0553</name>
</gene>